<evidence type="ECO:0000313" key="2">
    <source>
        <dbReference type="EMBL" id="EEH03213.1"/>
    </source>
</evidence>
<reference evidence="2" key="1">
    <citation type="submission" date="2009-02" db="EMBL/GenBank/DDBJ databases">
        <title>The Genome Sequence of Ajellomyces capsulatus strain G186AR.</title>
        <authorList>
            <consortium name="The Broad Institute Genome Sequencing Platform"/>
            <person name="Champion M."/>
            <person name="Cuomo C."/>
            <person name="Ma L.-J."/>
            <person name="Henn M.R."/>
            <person name="Sil A."/>
            <person name="Goldman B."/>
            <person name="Young S.K."/>
            <person name="Kodira C.D."/>
            <person name="Zeng Q."/>
            <person name="Koehrsen M."/>
            <person name="Alvarado L."/>
            <person name="Berlin A."/>
            <person name="Borenstein D."/>
            <person name="Chen Z."/>
            <person name="Engels R."/>
            <person name="Freedman E."/>
            <person name="Gellesch M."/>
            <person name="Goldberg J."/>
            <person name="Griggs A."/>
            <person name="Gujja S."/>
            <person name="Heiman D."/>
            <person name="Hepburn T."/>
            <person name="Howarth C."/>
            <person name="Jen D."/>
            <person name="Larson L."/>
            <person name="Lewis B."/>
            <person name="Mehta T."/>
            <person name="Park D."/>
            <person name="Pearson M."/>
            <person name="Roberts A."/>
            <person name="Saif S."/>
            <person name="Shea T."/>
            <person name="Shenoy N."/>
            <person name="Sisk P."/>
            <person name="Stolte C."/>
            <person name="Sykes S."/>
            <person name="Walk T."/>
            <person name="White J."/>
            <person name="Yandava C."/>
            <person name="Klein B."/>
            <person name="McEwen J.G."/>
            <person name="Puccia R."/>
            <person name="Goldman G.H."/>
            <person name="Felipe M.S."/>
            <person name="Nino-Vega G."/>
            <person name="San-Blas G."/>
            <person name="Taylor J."/>
            <person name="Mendoza L."/>
            <person name="Galagan J."/>
            <person name="Nusbaum C."/>
            <person name="Birren B."/>
        </authorList>
    </citation>
    <scope>NUCLEOTIDE SEQUENCE</scope>
    <source>
        <strain evidence="2">G186AR</strain>
    </source>
</reference>
<feature type="region of interest" description="Disordered" evidence="1">
    <location>
        <begin position="71"/>
        <end position="93"/>
    </location>
</feature>
<proteinExistence type="predicted"/>
<protein>
    <submittedName>
        <fullName evidence="2">Uncharacterized protein</fullName>
    </submittedName>
</protein>
<evidence type="ECO:0000313" key="3">
    <source>
        <dbReference type="Proteomes" id="UP000001631"/>
    </source>
</evidence>
<accession>C0NZG5</accession>
<dbReference type="Proteomes" id="UP000001631">
    <property type="component" value="Unassembled WGS sequence"/>
</dbReference>
<name>C0NZG5_AJECG</name>
<keyword evidence="3" id="KW-1185">Reference proteome</keyword>
<dbReference type="HOGENOM" id="CLU_1371832_0_0_1"/>
<dbReference type="RefSeq" id="XP_045283694.1">
    <property type="nucleotide sequence ID" value="XM_045435594.1"/>
</dbReference>
<feature type="region of interest" description="Disordered" evidence="1">
    <location>
        <begin position="144"/>
        <end position="165"/>
    </location>
</feature>
<dbReference type="GeneID" id="69041561"/>
<dbReference type="EMBL" id="GG663378">
    <property type="protein sequence ID" value="EEH03213.1"/>
    <property type="molecule type" value="Genomic_DNA"/>
</dbReference>
<dbReference type="AlphaFoldDB" id="C0NZG5"/>
<sequence>MAETLHHFRPRKLISFIKIEESFLPILMVRVNVDIALWGPGRRNRDTEHLVVLGVCKHRNVRQREVRMHEGLEKDTEPQVTTERAAAPASQKLKGTPSHLKVLAVGASQEVSYEPFALTKRATVATEKEEEHAISASFRGMLRIPTEDNHNPATSSEPRPWKTFTRTPSSRLSSCWYHREKQDVNMSQMIRIKVATSLC</sequence>
<dbReference type="InParanoid" id="C0NZG5"/>
<organism evidence="2 3">
    <name type="scientific">Ajellomyces capsulatus (strain G186AR / H82 / ATCC MYA-2454 / RMSCC 2432)</name>
    <name type="common">Darling's disease fungus</name>
    <name type="synonym">Histoplasma capsulatum</name>
    <dbReference type="NCBI Taxonomy" id="447093"/>
    <lineage>
        <taxon>Eukaryota</taxon>
        <taxon>Fungi</taxon>
        <taxon>Dikarya</taxon>
        <taxon>Ascomycota</taxon>
        <taxon>Pezizomycotina</taxon>
        <taxon>Eurotiomycetes</taxon>
        <taxon>Eurotiomycetidae</taxon>
        <taxon>Onygenales</taxon>
        <taxon>Ajellomycetaceae</taxon>
        <taxon>Histoplasma</taxon>
    </lineage>
</organism>
<evidence type="ECO:0000256" key="1">
    <source>
        <dbReference type="SAM" id="MobiDB-lite"/>
    </source>
</evidence>
<gene>
    <name evidence="2" type="ORF">HCBG_08545</name>
</gene>